<proteinExistence type="predicted"/>
<dbReference type="Proteomes" id="UP000249324">
    <property type="component" value="Unassembled WGS sequence"/>
</dbReference>
<dbReference type="PANTHER" id="PTHR13789">
    <property type="entry name" value="MONOOXYGENASE"/>
    <property type="match status" value="1"/>
</dbReference>
<comment type="caution">
    <text evidence="5">The sequence shown here is derived from an EMBL/GenBank/DDBJ whole genome shotgun (WGS) entry which is preliminary data.</text>
</comment>
<evidence type="ECO:0000256" key="1">
    <source>
        <dbReference type="ARBA" id="ARBA00023002"/>
    </source>
</evidence>
<dbReference type="PANTHER" id="PTHR13789:SF309">
    <property type="entry name" value="PUTATIVE (AFU_ORTHOLOGUE AFUA_6G14510)-RELATED"/>
    <property type="match status" value="1"/>
</dbReference>
<evidence type="ECO:0000313" key="6">
    <source>
        <dbReference type="Proteomes" id="UP000249324"/>
    </source>
</evidence>
<reference evidence="4" key="1">
    <citation type="submission" date="2018-05" db="EMBL/GenBank/DDBJ databases">
        <authorList>
            <person name="Moura L."/>
            <person name="Setubal J.C."/>
        </authorList>
    </citation>
    <scope>NUCLEOTIDE SEQUENCE</scope>
    <source>
        <strain evidence="4">ZC4RG45</strain>
    </source>
</reference>
<keyword evidence="1" id="KW-0560">Oxidoreductase</keyword>
<protein>
    <submittedName>
        <fullName evidence="5">FAD-dependent monooxygenase</fullName>
    </submittedName>
    <submittedName>
        <fullName evidence="4">NAD(P)/FAD-dependent oxidoreductase</fullName>
    </submittedName>
</protein>
<dbReference type="InterPro" id="IPR002938">
    <property type="entry name" value="FAD-bd"/>
</dbReference>
<evidence type="ECO:0000313" key="5">
    <source>
        <dbReference type="EMBL" id="PZM88980.1"/>
    </source>
</evidence>
<keyword evidence="2 5" id="KW-0503">Monooxygenase</keyword>
<dbReference type="PRINTS" id="PR00420">
    <property type="entry name" value="RNGMNOXGNASE"/>
</dbReference>
<reference evidence="5" key="2">
    <citation type="submission" date="2018-05" db="EMBL/GenBank/DDBJ databases">
        <authorList>
            <person name="Lanie J.A."/>
            <person name="Ng W.-L."/>
            <person name="Kazmierczak K.M."/>
            <person name="Andrzejewski T.M."/>
            <person name="Davidsen T.M."/>
            <person name="Wayne K.J."/>
            <person name="Tettelin H."/>
            <person name="Glass J.I."/>
            <person name="Rusch D."/>
            <person name="Podicherti R."/>
            <person name="Tsui H.-C.T."/>
            <person name="Winkler M.E."/>
        </authorList>
    </citation>
    <scope>NUCLEOTIDE SEQUENCE</scope>
    <source>
        <strain evidence="5">ZC4RG45</strain>
    </source>
</reference>
<feature type="domain" description="FAD-binding" evidence="3">
    <location>
        <begin position="7"/>
        <end position="347"/>
    </location>
</feature>
<name>A0A2W4IPT5_9PSEU</name>
<dbReference type="Pfam" id="PF01494">
    <property type="entry name" value="FAD_binding_3"/>
    <property type="match status" value="1"/>
</dbReference>
<dbReference type="SUPFAM" id="SSF51905">
    <property type="entry name" value="FAD/NAD(P)-binding domain"/>
    <property type="match status" value="1"/>
</dbReference>
<dbReference type="STRING" id="1111738.GCA_000427905_02121"/>
<dbReference type="Gene3D" id="3.50.50.60">
    <property type="entry name" value="FAD/NAD(P)-binding domain"/>
    <property type="match status" value="1"/>
</dbReference>
<dbReference type="EMBL" id="QGUI02000007">
    <property type="protein sequence ID" value="MFO7190871.1"/>
    <property type="molecule type" value="Genomic_DNA"/>
</dbReference>
<accession>A0A2W4IPT5</accession>
<dbReference type="AlphaFoldDB" id="A0A2W4IPT5"/>
<gene>
    <name evidence="4" type="ORF">DIU77_001310</name>
    <name evidence="5" type="ORF">DIU77_19695</name>
</gene>
<sequence length="397" mass="43440">MTKVKVTNVMIVGGGVAGPATAMALQQAGIDATVYEAYDRTADGVGAFLTLAVNGMDVLRTLGISDQVRRRGFDTPKMVMEMDDKRLAEFRFGDPLPDGTVNQTITRADLYTVLRDEAVRRGIRIEYGKRLVGAEPSGAGVVARFEDGSTAEGDALVGADGLRSATRRIIDPEAPEPRYVPLLNAGGYARGVDVPGEPGVMHMFFGRRCFFSYVKRPDGEIWWFANPPQKRELSQKEVAAITPEQWRARLHELFADDKFPALRVIDATDHIFSGWNTYDFPRVPTWHRDGMVIVGDAAHATSPASGQGASMALEDALTLAKCLRDLPVGQALAAYEGLRRKRVERIVAMGKRNGDGKAAGPIGRLLLPLFMKFAAKAAAKQDWVYGYRIDWEQPVAA</sequence>
<dbReference type="GO" id="GO:0071949">
    <property type="term" value="F:FAD binding"/>
    <property type="evidence" value="ECO:0007669"/>
    <property type="project" value="InterPro"/>
</dbReference>
<evidence type="ECO:0000256" key="2">
    <source>
        <dbReference type="ARBA" id="ARBA00023033"/>
    </source>
</evidence>
<evidence type="ECO:0000259" key="3">
    <source>
        <dbReference type="Pfam" id="PF01494"/>
    </source>
</evidence>
<dbReference type="InterPro" id="IPR036188">
    <property type="entry name" value="FAD/NAD-bd_sf"/>
</dbReference>
<evidence type="ECO:0000313" key="4">
    <source>
        <dbReference type="EMBL" id="MFO7190871.1"/>
    </source>
</evidence>
<dbReference type="GO" id="GO:0004497">
    <property type="term" value="F:monooxygenase activity"/>
    <property type="evidence" value="ECO:0007669"/>
    <property type="project" value="UniProtKB-KW"/>
</dbReference>
<reference evidence="4 6" key="3">
    <citation type="journal article" date="2021" name="BMC Genomics">
        <title>Genome-resolved metagenome and metatranscriptome analyses of thermophilic composting reveal key bacterial players and their metabolic interactions.</title>
        <authorList>
            <person name="Braga L.P.P."/>
            <person name="Pereira R.V."/>
            <person name="Martins L.F."/>
            <person name="Moura L.M.S."/>
            <person name="Sanchez F.B."/>
            <person name="Patane J.S.L."/>
            <person name="da Silva A.M."/>
            <person name="Setubal J.C."/>
        </authorList>
    </citation>
    <scope>NUCLEOTIDE SEQUENCE [LARGE SCALE GENOMIC DNA]</scope>
    <source>
        <strain evidence="4">ZC4RG45</strain>
    </source>
</reference>
<dbReference type="EMBL" id="QGUI01001025">
    <property type="protein sequence ID" value="PZM88980.1"/>
    <property type="molecule type" value="Genomic_DNA"/>
</dbReference>
<dbReference type="InterPro" id="IPR050493">
    <property type="entry name" value="FAD-dep_Monooxygenase_BioMet"/>
</dbReference>
<reference evidence="4" key="4">
    <citation type="submission" date="2023-08" db="EMBL/GenBank/DDBJ databases">
        <authorList>
            <person name="Guima S.E.S."/>
            <person name="Martins L.F."/>
            <person name="Silva A.M."/>
            <person name="Setubal J.C."/>
        </authorList>
    </citation>
    <scope>NUCLEOTIDE SEQUENCE</scope>
    <source>
        <strain evidence="4">ZC4RG45</strain>
    </source>
</reference>
<organism evidence="5">
    <name type="scientific">Thermocrispum agreste</name>
    <dbReference type="NCBI Taxonomy" id="37925"/>
    <lineage>
        <taxon>Bacteria</taxon>
        <taxon>Bacillati</taxon>
        <taxon>Actinomycetota</taxon>
        <taxon>Actinomycetes</taxon>
        <taxon>Pseudonocardiales</taxon>
        <taxon>Pseudonocardiaceae</taxon>
        <taxon>Thermocrispum</taxon>
    </lineage>
</organism>